<gene>
    <name evidence="3" type="ORF">GCM10010361_24460</name>
</gene>
<name>A0ABN0ZUU1_9ACTN</name>
<comment type="caution">
    <text evidence="3">The sequence shown here is derived from an EMBL/GenBank/DDBJ whole genome shotgun (WGS) entry which is preliminary data.</text>
</comment>
<organism evidence="3 4">
    <name type="scientific">Streptomyces olivaceiscleroticus</name>
    <dbReference type="NCBI Taxonomy" id="68245"/>
    <lineage>
        <taxon>Bacteria</taxon>
        <taxon>Bacillati</taxon>
        <taxon>Actinomycetota</taxon>
        <taxon>Actinomycetes</taxon>
        <taxon>Kitasatosporales</taxon>
        <taxon>Streptomycetaceae</taxon>
        <taxon>Streptomyces</taxon>
    </lineage>
</organism>
<dbReference type="RefSeq" id="WP_346094993.1">
    <property type="nucleotide sequence ID" value="NZ_BAAABY010000018.1"/>
</dbReference>
<reference evidence="3 4" key="1">
    <citation type="journal article" date="2019" name="Int. J. Syst. Evol. Microbiol.">
        <title>The Global Catalogue of Microorganisms (GCM) 10K type strain sequencing project: providing services to taxonomists for standard genome sequencing and annotation.</title>
        <authorList>
            <consortium name="The Broad Institute Genomics Platform"/>
            <consortium name="The Broad Institute Genome Sequencing Center for Infectious Disease"/>
            <person name="Wu L."/>
            <person name="Ma J."/>
        </authorList>
    </citation>
    <scope>NUCLEOTIDE SEQUENCE [LARGE SCALE GENOMIC DNA]</scope>
    <source>
        <strain evidence="3 4">JCM 4805</strain>
    </source>
</reference>
<evidence type="ECO:0000313" key="3">
    <source>
        <dbReference type="EMBL" id="GAA0459616.1"/>
    </source>
</evidence>
<dbReference type="InterPro" id="IPR036689">
    <property type="entry name" value="ESAT-6-like_sf"/>
</dbReference>
<dbReference type="Gene3D" id="1.10.287.1060">
    <property type="entry name" value="ESAT-6-like"/>
    <property type="match status" value="1"/>
</dbReference>
<comment type="similarity">
    <text evidence="1">Belongs to the WXG100 family.</text>
</comment>
<keyword evidence="2" id="KW-0175">Coiled coil</keyword>
<evidence type="ECO:0000313" key="4">
    <source>
        <dbReference type="Proteomes" id="UP001500909"/>
    </source>
</evidence>
<protein>
    <recommendedName>
        <fullName evidence="1">ESAT-6-like protein</fullName>
    </recommendedName>
</protein>
<dbReference type="InterPro" id="IPR010310">
    <property type="entry name" value="T7SS_ESAT-6-like"/>
</dbReference>
<accession>A0ABN0ZUU1</accession>
<keyword evidence="4" id="KW-1185">Reference proteome</keyword>
<dbReference type="EMBL" id="BAAABY010000018">
    <property type="protein sequence ID" value="GAA0459616.1"/>
    <property type="molecule type" value="Genomic_DNA"/>
</dbReference>
<dbReference type="NCBIfam" id="TIGR03930">
    <property type="entry name" value="WXG100_ESAT6"/>
    <property type="match status" value="1"/>
</dbReference>
<proteinExistence type="inferred from homology"/>
<dbReference type="SUPFAM" id="SSF140453">
    <property type="entry name" value="EsxAB dimer-like"/>
    <property type="match status" value="1"/>
</dbReference>
<feature type="coiled-coil region" evidence="2">
    <location>
        <begin position="19"/>
        <end position="46"/>
    </location>
</feature>
<dbReference type="Pfam" id="PF06013">
    <property type="entry name" value="WXG100"/>
    <property type="match status" value="1"/>
</dbReference>
<sequence length="100" mass="11397">MSENLDEIAVSYGSLHNASELIKKNAQRLRGDMEVLQRELKSVVDSWEGEAQRAYATVQNNWDRQADGLYEVMVKIANQVNNASDSYKHTDLKGKSYFDI</sequence>
<evidence type="ECO:0000256" key="1">
    <source>
        <dbReference type="RuleBase" id="RU362001"/>
    </source>
</evidence>
<dbReference type="Proteomes" id="UP001500909">
    <property type="component" value="Unassembled WGS sequence"/>
</dbReference>
<evidence type="ECO:0000256" key="2">
    <source>
        <dbReference type="SAM" id="Coils"/>
    </source>
</evidence>